<organism evidence="1 2">
    <name type="scientific">Didymosphaeria variabile</name>
    <dbReference type="NCBI Taxonomy" id="1932322"/>
    <lineage>
        <taxon>Eukaryota</taxon>
        <taxon>Fungi</taxon>
        <taxon>Dikarya</taxon>
        <taxon>Ascomycota</taxon>
        <taxon>Pezizomycotina</taxon>
        <taxon>Dothideomycetes</taxon>
        <taxon>Pleosporomycetidae</taxon>
        <taxon>Pleosporales</taxon>
        <taxon>Massarineae</taxon>
        <taxon>Didymosphaeriaceae</taxon>
        <taxon>Didymosphaeria</taxon>
    </lineage>
</organism>
<sequence length="611" mass="70376">MSPSIAVREIGILKPRKKSTLESLNNDCLALVFQEVALTSHKSLLPLSRVNHRFYMLVVRWIYGDVSINITKVTHLLLLKRLLQPRSKLASYIRYLEITPADSTPFWFLQDVVNVLKRLAVLYTFCWNVFSNVYPLILCELVRFPKATLVVRGNKIAYYASSPGDKTLTLLHVFPASRLAFPNGNLTEFTFDAQLPSQIYDNFKEDILKLMVNNPSLATLSLQPRHFSLQAFPQMLDVFRSGNVPNLIHLAVRGWALSIFHQDELKLWGQKIGWERLRTLSIDISAFPALVGKTPVLADLELTATTSADLIQLQLQLLEMEYPVGCLLPRLTEFHLRTPLDRMLISTARRPALILPMILFRIMPKILTMNMGSSYTMSINTVSFVPMILATPAAQDIDKLRKYCPIIQKLSIDINLDQGWPFDVLKKVARFKDLHYLTLMLHFEHLNNAKKRMTLSNCKDAFGYIARSRHLPHGKQDLRERLVVRFKLARMNDDDTAIRRGFDMPDYAVWTDAVGILTKTYKYEAPSRTKPVSTLVALSNEQLDKRAQKEWRVWYFTKPFLPFLTKYHDRAASNLQRLWQESQRRQFEATGGSPTNMDKQVTLFDQWSGEE</sequence>
<dbReference type="AlphaFoldDB" id="A0A9W8XCS2"/>
<reference evidence="1" key="1">
    <citation type="submission" date="2022-10" db="EMBL/GenBank/DDBJ databases">
        <title>Tapping the CABI collections for fungal endophytes: first genome assemblies for Collariella, Neodidymelliopsis, Ascochyta clinopodiicola, Didymella pomorum, Didymosphaeria variabile, Neocosmospora piperis and Neocucurbitaria cava.</title>
        <authorList>
            <person name="Hill R."/>
        </authorList>
    </citation>
    <scope>NUCLEOTIDE SEQUENCE</scope>
    <source>
        <strain evidence="1">IMI 356815</strain>
    </source>
</reference>
<dbReference type="OrthoDB" id="3800024at2759"/>
<proteinExistence type="predicted"/>
<keyword evidence="2" id="KW-1185">Reference proteome</keyword>
<evidence type="ECO:0000313" key="1">
    <source>
        <dbReference type="EMBL" id="KAJ4347118.1"/>
    </source>
</evidence>
<protein>
    <submittedName>
        <fullName evidence="1">Uncharacterized protein</fullName>
    </submittedName>
</protein>
<gene>
    <name evidence="1" type="ORF">N0V89_011056</name>
</gene>
<name>A0A9W8XCS2_9PLEO</name>
<dbReference type="EMBL" id="JAPEUX010000008">
    <property type="protein sequence ID" value="KAJ4347118.1"/>
    <property type="molecule type" value="Genomic_DNA"/>
</dbReference>
<dbReference type="RefSeq" id="XP_056066918.1">
    <property type="nucleotide sequence ID" value="XM_056219791.1"/>
</dbReference>
<dbReference type="GeneID" id="80914586"/>
<comment type="caution">
    <text evidence="1">The sequence shown here is derived from an EMBL/GenBank/DDBJ whole genome shotgun (WGS) entry which is preliminary data.</text>
</comment>
<dbReference type="Proteomes" id="UP001140513">
    <property type="component" value="Unassembled WGS sequence"/>
</dbReference>
<evidence type="ECO:0000313" key="2">
    <source>
        <dbReference type="Proteomes" id="UP001140513"/>
    </source>
</evidence>
<accession>A0A9W8XCS2</accession>